<feature type="region of interest" description="Disordered" evidence="1">
    <location>
        <begin position="125"/>
        <end position="161"/>
    </location>
</feature>
<evidence type="ECO:0000256" key="2">
    <source>
        <dbReference type="SAM" id="Phobius"/>
    </source>
</evidence>
<accession>A0ABZ1ZG16</accession>
<proteinExistence type="predicted"/>
<dbReference type="RefSeq" id="WP_329356305.1">
    <property type="nucleotide sequence ID" value="NZ_CP109490.1"/>
</dbReference>
<keyword evidence="4" id="KW-1185">Reference proteome</keyword>
<gene>
    <name evidence="3" type="ORF">OG367_16315</name>
</gene>
<organism evidence="3 4">
    <name type="scientific">Streptomyces anulatus</name>
    <name type="common">Streptomyces chrysomallus</name>
    <dbReference type="NCBI Taxonomy" id="1892"/>
    <lineage>
        <taxon>Bacteria</taxon>
        <taxon>Bacillati</taxon>
        <taxon>Actinomycetota</taxon>
        <taxon>Actinomycetes</taxon>
        <taxon>Kitasatosporales</taxon>
        <taxon>Streptomycetaceae</taxon>
        <taxon>Streptomyces</taxon>
    </lineage>
</organism>
<feature type="compositionally biased region" description="Basic residues" evidence="1">
    <location>
        <begin position="141"/>
        <end position="161"/>
    </location>
</feature>
<sequence length="161" mass="17886">MRAAWVVGVVLTAGLVFWFGWGLAGLVDVGCDWDARGCRVPDGGGAYFTAFMAAPWPLGFMAKAGLYRADWRRTLSYPAGAVPGAAVALGMGTSAGHWVVALVLVLIGALVPLLTRYNTAAAREARRQERERRAREERRERARVRRRERRRERRRSRSSAT</sequence>
<keyword evidence="2" id="KW-0472">Membrane</keyword>
<evidence type="ECO:0000256" key="1">
    <source>
        <dbReference type="SAM" id="MobiDB-lite"/>
    </source>
</evidence>
<keyword evidence="2" id="KW-0812">Transmembrane</keyword>
<feature type="transmembrane region" description="Helical" evidence="2">
    <location>
        <begin position="98"/>
        <end position="117"/>
    </location>
</feature>
<evidence type="ECO:0008006" key="5">
    <source>
        <dbReference type="Google" id="ProtNLM"/>
    </source>
</evidence>
<feature type="transmembrane region" description="Helical" evidence="2">
    <location>
        <begin position="74"/>
        <end position="92"/>
    </location>
</feature>
<dbReference type="Proteomes" id="UP001431926">
    <property type="component" value="Chromosome"/>
</dbReference>
<feature type="transmembrane region" description="Helical" evidence="2">
    <location>
        <begin position="5"/>
        <end position="24"/>
    </location>
</feature>
<keyword evidence="2" id="KW-1133">Transmembrane helix</keyword>
<reference evidence="3" key="1">
    <citation type="submission" date="2022-10" db="EMBL/GenBank/DDBJ databases">
        <title>The complete genomes of actinobacterial strains from the NBC collection.</title>
        <authorList>
            <person name="Joergensen T.S."/>
            <person name="Alvarez Arevalo M."/>
            <person name="Sterndorff E.B."/>
            <person name="Faurdal D."/>
            <person name="Vuksanovic O."/>
            <person name="Mourched A.-S."/>
            <person name="Charusanti P."/>
            <person name="Shaw S."/>
            <person name="Blin K."/>
            <person name="Weber T."/>
        </authorList>
    </citation>
    <scope>NUCLEOTIDE SEQUENCE</scope>
    <source>
        <strain evidence="3">NBC_01436</strain>
    </source>
</reference>
<feature type="compositionally biased region" description="Basic and acidic residues" evidence="1">
    <location>
        <begin position="125"/>
        <end position="140"/>
    </location>
</feature>
<name>A0ABZ1ZG16_STRAQ</name>
<feature type="transmembrane region" description="Helical" evidence="2">
    <location>
        <begin position="44"/>
        <end position="62"/>
    </location>
</feature>
<dbReference type="EMBL" id="CP109491">
    <property type="protein sequence ID" value="WUX37706.1"/>
    <property type="molecule type" value="Genomic_DNA"/>
</dbReference>
<protein>
    <recommendedName>
        <fullName evidence="5">Integral membrane protein</fullName>
    </recommendedName>
</protein>
<evidence type="ECO:0000313" key="4">
    <source>
        <dbReference type="Proteomes" id="UP001431926"/>
    </source>
</evidence>
<evidence type="ECO:0000313" key="3">
    <source>
        <dbReference type="EMBL" id="WUX37706.1"/>
    </source>
</evidence>